<accession>A0A409WUP5</accession>
<feature type="compositionally biased region" description="Acidic residues" evidence="1">
    <location>
        <begin position="61"/>
        <end position="71"/>
    </location>
</feature>
<feature type="compositionally biased region" description="Basic and acidic residues" evidence="1">
    <location>
        <begin position="245"/>
        <end position="256"/>
    </location>
</feature>
<feature type="compositionally biased region" description="Basic and acidic residues" evidence="1">
    <location>
        <begin position="198"/>
        <end position="215"/>
    </location>
</feature>
<feature type="compositionally biased region" description="Polar residues" evidence="1">
    <location>
        <begin position="167"/>
        <end position="176"/>
    </location>
</feature>
<feature type="region of interest" description="Disordered" evidence="1">
    <location>
        <begin position="294"/>
        <end position="328"/>
    </location>
</feature>
<organism evidence="2 3">
    <name type="scientific">Gymnopilus dilepis</name>
    <dbReference type="NCBI Taxonomy" id="231916"/>
    <lineage>
        <taxon>Eukaryota</taxon>
        <taxon>Fungi</taxon>
        <taxon>Dikarya</taxon>
        <taxon>Basidiomycota</taxon>
        <taxon>Agaricomycotina</taxon>
        <taxon>Agaricomycetes</taxon>
        <taxon>Agaricomycetidae</taxon>
        <taxon>Agaricales</taxon>
        <taxon>Agaricineae</taxon>
        <taxon>Hymenogastraceae</taxon>
        <taxon>Gymnopilus</taxon>
    </lineage>
</organism>
<feature type="compositionally biased region" description="Basic residues" evidence="1">
    <location>
        <begin position="445"/>
        <end position="455"/>
    </location>
</feature>
<name>A0A409WUP5_9AGAR</name>
<feature type="region of interest" description="Disordered" evidence="1">
    <location>
        <begin position="31"/>
        <end position="116"/>
    </location>
</feature>
<sequence>MEPPRGYVQSGYSPPHIPIIRESERFNLTRSIPANLSPRLPSPDSPNEQDCRMDDTPDAGSEADTESDAPELPDLVDRKALKTRRKNQIAPKGPLLQRQSQRRVEVIAPPPTYPRSRVSQAMLGRLHMPNPSPSSRGHPVIRRSLFDSASGSAHPLPPACIASNGYATSPLTPVRQSNDHRQAREHSPPINPPGSIFGRHELPPRRSDDPVHAPREQGSPSRPTSGHGEYSQNPRYMSHTASSRPVKEASPRDHSPGHGSTINNDMAENIATILTSTIRDAIATQMAAYTQGLRPQGIRNTPPRTPRPKGNKHNPFRTPAKSRSRTQMRQEMTKLLEIEEEDDIVHTVSRHVVPLKSLDELVAGVAFPELDPLLIDWDKELATMFQRRFVETHPEYQGHEEDLEDYFIQRVNTLRKRLKELMVRGGESIQAATARVAAQYEHDGRVKRKRTRREKHSTDRLETCRKAAEQDPTSAYGDLYRVVHAYGPDGMSSDDTDGETYSVRRVPWRPPEMDNLMDPLDELRDRLRVYGNRRPGGLPRPRVRRVTQAISERNAPATLPRNLYWQAWLNGLSQFQMSRLAPSEEIPLPNHNEGAMSLKSHREHLPIKQRLLRATSCVTSERLCCRAASGTCQLIAVSNVEARRAIGSWEDKKSKGLTHTSDQDLDMGFSKIFRKPSPIKLKTGSGSSTLLYSDLH</sequence>
<dbReference type="InParanoid" id="A0A409WUP5"/>
<feature type="region of interest" description="Disordered" evidence="1">
    <location>
        <begin position="440"/>
        <end position="469"/>
    </location>
</feature>
<feature type="compositionally biased region" description="Polar residues" evidence="1">
    <location>
        <begin position="218"/>
        <end position="243"/>
    </location>
</feature>
<proteinExistence type="predicted"/>
<gene>
    <name evidence="2" type="ORF">CVT26_008281</name>
</gene>
<evidence type="ECO:0000313" key="3">
    <source>
        <dbReference type="Proteomes" id="UP000284706"/>
    </source>
</evidence>
<feature type="compositionally biased region" description="Basic and acidic residues" evidence="1">
    <location>
        <begin position="456"/>
        <end position="469"/>
    </location>
</feature>
<evidence type="ECO:0000256" key="1">
    <source>
        <dbReference type="SAM" id="MobiDB-lite"/>
    </source>
</evidence>
<feature type="compositionally biased region" description="Basic and acidic residues" evidence="1">
    <location>
        <begin position="177"/>
        <end position="187"/>
    </location>
</feature>
<evidence type="ECO:0000313" key="2">
    <source>
        <dbReference type="EMBL" id="PPQ82181.1"/>
    </source>
</evidence>
<comment type="caution">
    <text evidence="2">The sequence shown here is derived from an EMBL/GenBank/DDBJ whole genome shotgun (WGS) entry which is preliminary data.</text>
</comment>
<reference evidence="2 3" key="1">
    <citation type="journal article" date="2018" name="Evol. Lett.">
        <title>Horizontal gene cluster transfer increased hallucinogenic mushroom diversity.</title>
        <authorList>
            <person name="Reynolds H.T."/>
            <person name="Vijayakumar V."/>
            <person name="Gluck-Thaler E."/>
            <person name="Korotkin H.B."/>
            <person name="Matheny P.B."/>
            <person name="Slot J.C."/>
        </authorList>
    </citation>
    <scope>NUCLEOTIDE SEQUENCE [LARGE SCALE GENOMIC DNA]</scope>
    <source>
        <strain evidence="2 3">SRW20</strain>
    </source>
</reference>
<feature type="region of interest" description="Disordered" evidence="1">
    <location>
        <begin position="167"/>
        <end position="264"/>
    </location>
</feature>
<dbReference type="EMBL" id="NHYE01004781">
    <property type="protein sequence ID" value="PPQ82181.1"/>
    <property type="molecule type" value="Genomic_DNA"/>
</dbReference>
<keyword evidence="3" id="KW-1185">Reference proteome</keyword>
<dbReference type="Proteomes" id="UP000284706">
    <property type="component" value="Unassembled WGS sequence"/>
</dbReference>
<dbReference type="STRING" id="231916.A0A409WUP5"/>
<dbReference type="OrthoDB" id="3224221at2759"/>
<feature type="compositionally biased region" description="Basic residues" evidence="1">
    <location>
        <begin position="306"/>
        <end position="326"/>
    </location>
</feature>
<protein>
    <submittedName>
        <fullName evidence="2">Uncharacterized protein</fullName>
    </submittedName>
</protein>
<dbReference type="AlphaFoldDB" id="A0A409WUP5"/>